<dbReference type="InParanoid" id="A0A0D2J5Z5"/>
<dbReference type="CDD" id="cd07012">
    <property type="entry name" value="PBP2_Bug_TTT"/>
    <property type="match status" value="1"/>
</dbReference>
<dbReference type="InterPro" id="IPR005064">
    <property type="entry name" value="BUG"/>
</dbReference>
<keyword evidence="4" id="KW-1185">Reference proteome</keyword>
<evidence type="ECO:0000256" key="1">
    <source>
        <dbReference type="ARBA" id="ARBA00006987"/>
    </source>
</evidence>
<evidence type="ECO:0000313" key="4">
    <source>
        <dbReference type="Proteomes" id="UP000032233"/>
    </source>
</evidence>
<gene>
    <name evidence="3" type="ORF">X474_25875</name>
</gene>
<dbReference type="Proteomes" id="UP000032233">
    <property type="component" value="Unassembled WGS sequence"/>
</dbReference>
<evidence type="ECO:0000313" key="3">
    <source>
        <dbReference type="EMBL" id="KIX11136.1"/>
    </source>
</evidence>
<dbReference type="Gene3D" id="3.40.190.150">
    <property type="entry name" value="Bordetella uptake gene, domain 1"/>
    <property type="match status" value="1"/>
</dbReference>
<dbReference type="SUPFAM" id="SSF53850">
    <property type="entry name" value="Periplasmic binding protein-like II"/>
    <property type="match status" value="1"/>
</dbReference>
<dbReference type="AlphaFoldDB" id="A0A0D2J5Z5"/>
<protein>
    <submittedName>
        <fullName evidence="3">Twin-arginine translocation pathway signal</fullName>
    </submittedName>
</protein>
<dbReference type="PANTHER" id="PTHR42928">
    <property type="entry name" value="TRICARBOXYLATE-BINDING PROTEIN"/>
    <property type="match status" value="1"/>
</dbReference>
<organism evidence="3 4">
    <name type="scientific">Dethiosulfatarculus sandiegensis</name>
    <dbReference type="NCBI Taxonomy" id="1429043"/>
    <lineage>
        <taxon>Bacteria</taxon>
        <taxon>Pseudomonadati</taxon>
        <taxon>Thermodesulfobacteriota</taxon>
        <taxon>Desulfarculia</taxon>
        <taxon>Desulfarculales</taxon>
        <taxon>Desulfarculaceae</taxon>
        <taxon>Dethiosulfatarculus</taxon>
    </lineage>
</organism>
<dbReference type="STRING" id="1429043.X474_25875"/>
<sequence length="323" mass="35116">MKRRSIIGLILAVAAAGLMLAAPVMAGDYPSKPVNLYIPYSGGGTTDVTARLLANMAQQNFATPLVCINKPGGGSALMHELIAQAKPDGYTLGVLVTAGLTRIPLLRKVKYDPMNDFTPIMLYALYQHGLCVPADSPWKTMEEFIAYAKANPGKVTYSTAGTGSGQHLVMEYLAAKEGIKWTHIPYKGGVKAVTACLGGHVTATSQATEWKPYVQAGKLRLLAVYGIKRIPSFPDTRTLKECGYDYALISGMGIVGPKDLPQPVIDKVSEAFGKACQEKGFKKLLKKMELLSYQLNQKELKEFLQKDYEVKKDLVKKVGLAKK</sequence>
<name>A0A0D2J5Z5_9BACT</name>
<dbReference type="InterPro" id="IPR042100">
    <property type="entry name" value="Bug_dom1"/>
</dbReference>
<comment type="similarity">
    <text evidence="1">Belongs to the UPF0065 (bug) family.</text>
</comment>
<comment type="caution">
    <text evidence="3">The sequence shown here is derived from an EMBL/GenBank/DDBJ whole genome shotgun (WGS) entry which is preliminary data.</text>
</comment>
<feature type="signal peptide" evidence="2">
    <location>
        <begin position="1"/>
        <end position="26"/>
    </location>
</feature>
<feature type="chain" id="PRO_5002261294" evidence="2">
    <location>
        <begin position="27"/>
        <end position="323"/>
    </location>
</feature>
<dbReference type="RefSeq" id="WP_044352390.1">
    <property type="nucleotide sequence ID" value="NZ_AZAC01000067.1"/>
</dbReference>
<dbReference type="EMBL" id="AZAC01000067">
    <property type="protein sequence ID" value="KIX11136.1"/>
    <property type="molecule type" value="Genomic_DNA"/>
</dbReference>
<proteinExistence type="inferred from homology"/>
<dbReference type="OrthoDB" id="8677378at2"/>
<evidence type="ECO:0000256" key="2">
    <source>
        <dbReference type="SAM" id="SignalP"/>
    </source>
</evidence>
<dbReference type="PANTHER" id="PTHR42928:SF5">
    <property type="entry name" value="BLR1237 PROTEIN"/>
    <property type="match status" value="1"/>
</dbReference>
<dbReference type="Gene3D" id="3.40.190.10">
    <property type="entry name" value="Periplasmic binding protein-like II"/>
    <property type="match status" value="1"/>
</dbReference>
<accession>A0A0D2J5Z5</accession>
<reference evidence="3 4" key="1">
    <citation type="submission" date="2013-11" db="EMBL/GenBank/DDBJ databases">
        <title>Metagenomic analysis of a methanogenic consortium involved in long chain n-alkane degradation.</title>
        <authorList>
            <person name="Davidova I.A."/>
            <person name="Callaghan A.V."/>
            <person name="Wawrik B."/>
            <person name="Pruitt S."/>
            <person name="Marks C."/>
            <person name="Duncan K.E."/>
            <person name="Suflita J.M."/>
        </authorList>
    </citation>
    <scope>NUCLEOTIDE SEQUENCE [LARGE SCALE GENOMIC DNA]</scope>
    <source>
        <strain evidence="3 4">SPR</strain>
    </source>
</reference>
<dbReference type="Pfam" id="PF03401">
    <property type="entry name" value="TctC"/>
    <property type="match status" value="1"/>
</dbReference>
<keyword evidence="2" id="KW-0732">Signal</keyword>
<dbReference type="PIRSF" id="PIRSF017082">
    <property type="entry name" value="YflP"/>
    <property type="match status" value="1"/>
</dbReference>
<dbReference type="PATRIC" id="fig|1429043.3.peg.5465"/>